<feature type="chain" id="PRO_5043141145" evidence="3">
    <location>
        <begin position="23"/>
        <end position="720"/>
    </location>
</feature>
<dbReference type="WBParaSite" id="SSLN_0000299801-mRNA-1">
    <property type="protein sequence ID" value="SSLN_0000299801-mRNA-1"/>
    <property type="gene ID" value="SSLN_0000299801"/>
</dbReference>
<feature type="region of interest" description="Disordered" evidence="1">
    <location>
        <begin position="184"/>
        <end position="224"/>
    </location>
</feature>
<evidence type="ECO:0000313" key="6">
    <source>
        <dbReference type="WBParaSite" id="SSLN_0000299801-mRNA-1"/>
    </source>
</evidence>
<feature type="transmembrane region" description="Helical" evidence="2">
    <location>
        <begin position="243"/>
        <end position="270"/>
    </location>
</feature>
<sequence length="720" mass="77199">MNVGLFVIFPIVLLLRLPLVLTGEPTITLSPVERVRRQYDGPPAFFAPGGVNADHELQAPLMIDLLHNLTSVNGPKGRCGICARRYRVLQDLRYKASEECRRYSNSRQASLGDITEFYHTLFNSRRQESTITFLLADSFPEFTLSVSLMQGVTTANPPHLMIEAANRADQAVCVESIRCPEPLTTTSSAPRLSEMTKAPDGPSQTPQVELKRSDGELKSSSAATEKKPTSFWEAVIENSSPRLWVIATLVLSVLCLLLFTALLCTCFWICNLKRQYRRKRCRGTCRFGCKCPPDVIRQAATDAAVCGPLGSGLGTMPNGSVLGYPSVGRSWAVPLNGKIPVNPLYVSLGANEKLLSVQDSGTPPPPPSAQMLPFQGSAAGSATGSGQNWTQYQTSIPKGKRLNQDAMWCSHSDGSSLSEHTMASGVGSGPGAMRSQPSRSSGQPTGFPFNASSANTSTCLQSYCQGDGEAIQATNAGLLHSGSPARFEDFKGEPTAMTMSAMRNGSMSAFERSGIGAHPVDMRGTCVYSYLLTPVHLLPSSNSAGLNADTYDQTREAGATFAHANETANITPPAAFFDATAASPIPTGAVTSNSKNIRPLDGVDSKLNHLDQSWTFGSENAGNLSRNTFTSTYQNHPLGGIKVLPTGGFYGGKQAPSSVEFKRRDGYLNGISIEESATRRTTGLTSRLLTHPLTEDVEQIYGYDNPGGTPLHGLSNNLVP</sequence>
<keyword evidence="2" id="KW-1133">Transmembrane helix</keyword>
<feature type="region of interest" description="Disordered" evidence="1">
    <location>
        <begin position="356"/>
        <end position="391"/>
    </location>
</feature>
<evidence type="ECO:0000313" key="5">
    <source>
        <dbReference type="Proteomes" id="UP000275846"/>
    </source>
</evidence>
<protein>
    <submittedName>
        <fullName evidence="4 6">Uncharacterized protein</fullName>
    </submittedName>
</protein>
<reference evidence="4 5" key="2">
    <citation type="submission" date="2018-11" db="EMBL/GenBank/DDBJ databases">
        <authorList>
            <consortium name="Pathogen Informatics"/>
        </authorList>
    </citation>
    <scope>NUCLEOTIDE SEQUENCE [LARGE SCALE GENOMIC DNA]</scope>
    <source>
        <strain evidence="4 5">NST_G2</strain>
    </source>
</reference>
<feature type="compositionally biased region" description="Low complexity" evidence="1">
    <location>
        <begin position="376"/>
        <end position="386"/>
    </location>
</feature>
<proteinExistence type="predicted"/>
<keyword evidence="3" id="KW-0732">Signal</keyword>
<accession>A0A183SFA0</accession>
<reference evidence="6" key="1">
    <citation type="submission" date="2016-06" db="UniProtKB">
        <authorList>
            <consortium name="WormBaseParasite"/>
        </authorList>
    </citation>
    <scope>IDENTIFICATION</scope>
</reference>
<dbReference type="OrthoDB" id="6250448at2759"/>
<evidence type="ECO:0000256" key="1">
    <source>
        <dbReference type="SAM" id="MobiDB-lite"/>
    </source>
</evidence>
<keyword evidence="2" id="KW-0472">Membrane</keyword>
<keyword evidence="5" id="KW-1185">Reference proteome</keyword>
<keyword evidence="2" id="KW-0812">Transmembrane</keyword>
<gene>
    <name evidence="4" type="ORF">SSLN_LOCUS2898</name>
</gene>
<evidence type="ECO:0000256" key="2">
    <source>
        <dbReference type="SAM" id="Phobius"/>
    </source>
</evidence>
<name>A0A183SFA0_SCHSO</name>
<feature type="region of interest" description="Disordered" evidence="1">
    <location>
        <begin position="413"/>
        <end position="448"/>
    </location>
</feature>
<dbReference type="EMBL" id="UYSU01032369">
    <property type="protein sequence ID" value="VDL89283.1"/>
    <property type="molecule type" value="Genomic_DNA"/>
</dbReference>
<dbReference type="Proteomes" id="UP000275846">
    <property type="component" value="Unassembled WGS sequence"/>
</dbReference>
<evidence type="ECO:0000256" key="3">
    <source>
        <dbReference type="SAM" id="SignalP"/>
    </source>
</evidence>
<feature type="signal peptide" evidence="3">
    <location>
        <begin position="1"/>
        <end position="22"/>
    </location>
</feature>
<organism evidence="6">
    <name type="scientific">Schistocephalus solidus</name>
    <name type="common">Tapeworm</name>
    <dbReference type="NCBI Taxonomy" id="70667"/>
    <lineage>
        <taxon>Eukaryota</taxon>
        <taxon>Metazoa</taxon>
        <taxon>Spiralia</taxon>
        <taxon>Lophotrochozoa</taxon>
        <taxon>Platyhelminthes</taxon>
        <taxon>Cestoda</taxon>
        <taxon>Eucestoda</taxon>
        <taxon>Diphyllobothriidea</taxon>
        <taxon>Diphyllobothriidae</taxon>
        <taxon>Schistocephalus</taxon>
    </lineage>
</organism>
<evidence type="ECO:0000313" key="4">
    <source>
        <dbReference type="EMBL" id="VDL89283.1"/>
    </source>
</evidence>
<feature type="compositionally biased region" description="Polar residues" evidence="1">
    <location>
        <begin position="435"/>
        <end position="448"/>
    </location>
</feature>
<dbReference type="AlphaFoldDB" id="A0A183SFA0"/>